<feature type="region of interest" description="Disordered" evidence="1">
    <location>
        <begin position="54"/>
        <end position="143"/>
    </location>
</feature>
<feature type="region of interest" description="Disordered" evidence="1">
    <location>
        <begin position="1"/>
        <end position="21"/>
    </location>
</feature>
<comment type="caution">
    <text evidence="2">The sequence shown here is derived from an EMBL/GenBank/DDBJ whole genome shotgun (WGS) entry which is preliminary data.</text>
</comment>
<accession>A0A4Y9ZH96</accession>
<proteinExistence type="predicted"/>
<gene>
    <name evidence="2" type="ORF">EWM64_g10625</name>
</gene>
<evidence type="ECO:0000313" key="3">
    <source>
        <dbReference type="Proteomes" id="UP000298061"/>
    </source>
</evidence>
<dbReference type="Proteomes" id="UP000298061">
    <property type="component" value="Unassembled WGS sequence"/>
</dbReference>
<keyword evidence="3" id="KW-1185">Reference proteome</keyword>
<organism evidence="2 3">
    <name type="scientific">Hericium alpestre</name>
    <dbReference type="NCBI Taxonomy" id="135208"/>
    <lineage>
        <taxon>Eukaryota</taxon>
        <taxon>Fungi</taxon>
        <taxon>Dikarya</taxon>
        <taxon>Basidiomycota</taxon>
        <taxon>Agaricomycotina</taxon>
        <taxon>Agaricomycetes</taxon>
        <taxon>Russulales</taxon>
        <taxon>Hericiaceae</taxon>
        <taxon>Hericium</taxon>
    </lineage>
</organism>
<name>A0A4Y9ZH96_9AGAM</name>
<feature type="compositionally biased region" description="Low complexity" evidence="1">
    <location>
        <begin position="66"/>
        <end position="81"/>
    </location>
</feature>
<reference evidence="2 3" key="1">
    <citation type="submission" date="2019-02" db="EMBL/GenBank/DDBJ databases">
        <title>Genome sequencing of the rare red list fungi Hericium alpestre (H. flagellum).</title>
        <authorList>
            <person name="Buettner E."/>
            <person name="Kellner H."/>
        </authorList>
    </citation>
    <scope>NUCLEOTIDE SEQUENCE [LARGE SCALE GENOMIC DNA]</scope>
    <source>
        <strain evidence="2 3">DSM 108284</strain>
    </source>
</reference>
<evidence type="ECO:0000313" key="2">
    <source>
        <dbReference type="EMBL" id="TFY73387.1"/>
    </source>
</evidence>
<feature type="compositionally biased region" description="Pro residues" evidence="1">
    <location>
        <begin position="82"/>
        <end position="98"/>
    </location>
</feature>
<dbReference type="OrthoDB" id="3266934at2759"/>
<sequence length="207" mass="21048">MSSSDDIPAPTGLPIGGPARPLFSFEDVPDMWTCGTANINWDYGGAIGQLSLTITNDGVDQPSPPSSSSSSSSAPTSSPAPSSSPSPSPSLVPVPSSSPAPSQSSVPPPTTDGANVPGGARPAPPPKLRRQSTPTITETITDDLDPGQRNYIWQRVNVPQGWYILNATILETNTSSSPFYVHSGQDTSCVLTASPSSSNGAAATGGA</sequence>
<dbReference type="EMBL" id="SFCI01002923">
    <property type="protein sequence ID" value="TFY73387.1"/>
    <property type="molecule type" value="Genomic_DNA"/>
</dbReference>
<evidence type="ECO:0000256" key="1">
    <source>
        <dbReference type="SAM" id="MobiDB-lite"/>
    </source>
</evidence>
<dbReference type="STRING" id="135208.A0A4Y9ZH96"/>
<protein>
    <submittedName>
        <fullName evidence="2">Uncharacterized protein</fullName>
    </submittedName>
</protein>
<dbReference type="AlphaFoldDB" id="A0A4Y9ZH96"/>
<feature type="non-terminal residue" evidence="2">
    <location>
        <position position="207"/>
    </location>
</feature>